<name>A0A4D9DDF0_9STRA</name>
<keyword evidence="2" id="KW-1185">Reference proteome</keyword>
<reference evidence="1 2" key="1">
    <citation type="submission" date="2019-01" db="EMBL/GenBank/DDBJ databases">
        <title>Nuclear Genome Assembly of the Microalgal Biofuel strain Nannochloropsis salina CCMP1776.</title>
        <authorList>
            <person name="Hovde B."/>
        </authorList>
    </citation>
    <scope>NUCLEOTIDE SEQUENCE [LARGE SCALE GENOMIC DNA]</scope>
    <source>
        <strain evidence="1 2">CCMP1776</strain>
    </source>
</reference>
<evidence type="ECO:0000313" key="2">
    <source>
        <dbReference type="Proteomes" id="UP000355283"/>
    </source>
</evidence>
<organism evidence="1 2">
    <name type="scientific">Nannochloropsis salina CCMP1776</name>
    <dbReference type="NCBI Taxonomy" id="1027361"/>
    <lineage>
        <taxon>Eukaryota</taxon>
        <taxon>Sar</taxon>
        <taxon>Stramenopiles</taxon>
        <taxon>Ochrophyta</taxon>
        <taxon>Eustigmatophyceae</taxon>
        <taxon>Eustigmatales</taxon>
        <taxon>Monodopsidaceae</taxon>
        <taxon>Microchloropsis</taxon>
        <taxon>Microchloropsis salina</taxon>
    </lineage>
</organism>
<gene>
    <name evidence="1" type="ORF">NSK_001796</name>
</gene>
<dbReference type="Proteomes" id="UP000355283">
    <property type="component" value="Unassembled WGS sequence"/>
</dbReference>
<comment type="caution">
    <text evidence="1">The sequence shown here is derived from an EMBL/GenBank/DDBJ whole genome shotgun (WGS) entry which is preliminary data.</text>
</comment>
<sequence length="541" mass="54164">MSSASRNGKITSVLYHDDATIEGKGSHCLEAALAMALEASSASGGETEEEEKTCIETEKAPAADFDPIEASEKSSLAFTSTAEDGDSRSKPSYFEPVPDDVLCRILTYAGSSRGKCCKRWEKVKTLVLRARHVDALVQKTKLPEPLCRALERELFLVTQERRLSPSRMVRLSPEEFLREDEKALRRKAGEDAHKRISVSAEAAQAQAGRVFSRAYQCGRCNGNECWVRRWRPALRASSSSNIEIGSPGFCVGEPVGTTGGIGAIDGVSVSLGLDVGPLVMPLILFVEGAAETTRPTDPTDVGNTVDVIEGVRVVKNISEGKAVDALVGDGVGEAVGALVGDGVGAGVGTGVGEAVGETVGLAVGARVGEAVGEAVGALVGDGVGAGVGTGVGEAVGETVGLAVGARVGEAVGEAVGALVGDGVGAGVGTGVGEARRGPTVGLRGARVGEAVGEAVGALVGDGVGAGVGTGVGEAVGETVGLAVGARVGEAVGEAVGALVGVSVGAGEKAGVGEAVGLAVGILVQTVDGAVVDADTRQTPPL</sequence>
<protein>
    <recommendedName>
        <fullName evidence="3">F-box domain-containing protein</fullName>
    </recommendedName>
</protein>
<evidence type="ECO:0000313" key="1">
    <source>
        <dbReference type="EMBL" id="TFJ86708.1"/>
    </source>
</evidence>
<evidence type="ECO:0008006" key="3">
    <source>
        <dbReference type="Google" id="ProtNLM"/>
    </source>
</evidence>
<dbReference type="AlphaFoldDB" id="A0A4D9DDF0"/>
<accession>A0A4D9DDF0</accession>
<proteinExistence type="predicted"/>
<dbReference type="EMBL" id="SDOX01000007">
    <property type="protein sequence ID" value="TFJ86708.1"/>
    <property type="molecule type" value="Genomic_DNA"/>
</dbReference>